<feature type="repeat" description="HEAT" evidence="1">
    <location>
        <begin position="2794"/>
        <end position="2832"/>
    </location>
</feature>
<protein>
    <submittedName>
        <fullName evidence="6">Uncharacterized protein</fullName>
    </submittedName>
</protein>
<sequence length="3203" mass="358544">MYVERIIKGCINRMDQPTKSFNIQGGKNRLRFASAKFRAKYANADVYRSSDSRRTATSTGLREKRVHGTSFRSGDGGSKSCKKNKTDKHEMKEVRYFGRDNDAEGHGVGRTAVIVSKETGGNLAISYDDAKGIDGQNIDVGSLEDEEVDQEIQTTELITGGTIFLTELEISAQRNGSQLYQKLVRELRPLCKSFAELLYHGERIVDLLYAYLLSPRGMKNEHIDSPTQPRKLHNESWKSYKNHLSNKVAPYGYSVNIATNEVLHLFGVLARELRREIYPFLTTRILPRIIDDMLNPPIVSTADSSDSLTFIPLDVSHIEAAFRAVSYLFKYNSDKLLHSHLPNNQSGEEKISAKQQRTVDDADILRQFYGKTICHKRDIARRLACEAYAPLLRKCSGKGLKRHLSRTVKALADSLAVSSGTDNSQGKRVRADAIDGVSSLLFEVSRGAPGRLHSEKGRLVAKTIMDCIIGFGSQKKTMKCKEGYDAQQLLALEKDKVFAVYEVASQFLYKVRGHVARRSQEEGHDMAGNAFAGVLDEMHRALDLTTTMMKELPSSTDSNAVINVYVFRHVIDLMTETIIFQDGRLLSNGFDRCGAADRVADSLQELLGQSIYSKVGHTLQEHILRYLCSAWRTNPGHSSFALRLGKILPTIISRVDADADLPETGLDPALFLCQNLLPYLPKKEASAYLIPAVLGAAASRFEKLDDSSLVLLHTISIAVWPKTDAESSSDNDIDDTAAEALFSWEAAEYCPKISSKVRRSLFDICLTTDLESLSKRGKKKSKSDQANVSSQLARVGYISRCIPFLVCLELIGNDEDSEENSDSNCPIVAVLNWYSSLLKNLNENLEDNMGIKQEYLITQSLVFESLSKSIIECHNRISSPKIISAVKRILGEAKMYASSLLFQHPKSMLVVRGVATITAALSYIDPGSYLNDRSNETFELLVPNLAESSHFLRSYTLQVLESYPLRPFVSDHADLDVTDDLDEEPSYRPQTSYEKEISNENIPSSSFLSGACDVISLLRTLESLPVAFPNERKLTSLLTRIDVYARTGKLPIVYAEAVTCHMLGLLHVKFAPIWPAAVKVIVSISTAQEGPAWPFIEEALNRSMQKPPIEDISTGEIITSPRDDPCHVGIITHHQSLCIAWEMSKGKKNDILRPLNDERNAQVSRHAVTDELTLFESIWSILEKAPHLTSTKSKTVVPIFFEFLVSQYYVFHQDEPDSREIDLTDLARSHITWRKEELNRKSIQKKLESFLRVFAAVKGPQQLFKHKLLLQLFVSHLANPDPRLSNLAFSCLLRFKLPYLSPYIDYVQPMLKREGLREALTKFDLSEDSEIVDAEHRLLLVPIVIRILFGRFSARGNGARKSAKDSPTARRAAILSFFSGIGNKEGELNYFVYMMIRTFIPRTANMKNEGVHIEKEPLTRLIEASKSITSTEITCIPLKRQEGFLNLLSDVINQIGFGVKDFVHTFTNLLLAISEQTEQALVANIKNQAIKNEPHHDESTFVEHDANAGIGRIRTLTFLRLADIMTKFASSTDFSMHVDRLWKAISSSLIALPNTVINAERPPSLLQLIEAMSSHHGLIPLLYQSEIAVVAVFKCIAGTTRMNVMNCVLRIIGGLLTDGGTLDDRLMSCNVQTTGQTIILQNIHLLIARFTNRLTSISKNVHLDEDVDGSRRSLNKSPKQQNSTDGLQLNILCRVTELLVSATKVNEEHIATMETLCNLLVPLLKFDSHPNQLYVMRTINSLIPSLSTQASMSHFHAISKLLGPNKNNAGVTSKEHRKLLTLAIGAICSRECVCPKWKLVAHAVADLNAASTSFVDEHDFEKMLPVLNGLGGDSQSKGNWLALTKDEKEGRRQMTNEQNTLFDGTRILLPLIYTCFHMLYDPDGVISRSSNKALKCLVTTCSELALSNMDEKDDAHQNCWLKLIEKTVVPCLKIGITTKHLASRRIFILLLSHVANHFVGCKSAHLYGDLRCLIRNDDQELDFFLNLTHVQLHRRTRAFNRLRKMLCANNDLAGQLPLFSDQSFGNILLPLAMHPVYECNSNDEEAYVVEAIATVGEIAKHLPWGKYNSTLQSVLNNLVRYPDQERYLIAMLCAIIDGFHFSVETGDDSKPCEEDRASQLTQGNGVWRSLSNRIIPKVESFLMKEKVDKHGSKNKSLRSSVVLALMKLYQKLPTSIFESKLPKLITCVCNALKNKDSNDRESASDTLSKMAVSLDMKYLPLILSELSISLSEGYKLHVRSATLHLILVSISKVDHQRTAESTEGIATLSLFDRCVPAMLDLIHQDIFGKASEIKDQAGHERRLIKEAMGSKSQDSLEIISRMVCFKPSLATSILKESIPGLTHASVVHAIVTPFLDRLRDPDAPSSTIRKVKECLNRIAFGFSNNSTAKYDEILPFVFATVAPFVYGRTKLRSEEDADLENSDDEEEAPLQVSKSSKSNRAGGSSTINTQKETMIAVAVAHWTPSSIGAAGTQKVALDMKKNQKKALLKVYDGAAAPKLTGSRRHSPIESSTVKTLNNPANACAVSFGLTLLNSFLKRSKLDVSDDKLCGMAAPYLPLLTHCVSFSSDNQAVLLSLRCLGIFLRMDLPSVSKAAEDLGPSILNHLTAVGAATNTQSDIVQSCFKTLTLLISHQKFASPVTQKSTLALFEDENAHAQSNHSEALPLTTDQMQALICLLHSAVREYDHHNSTFGLVKAISSKRYVSSEFYDLMDIILKLTVQSQKSAIRLQSSQIFLQYLLEYPMGTQRFDNHLNQIVLNIKYEYEEGRLAAIDLLSSLIQKFPLTFIESRCQFFFLPLVLQLVNDDARKCKEATADCISLLLQRISTDSAQSLFVYAKRWSQSFGINSLPMQRASAQLLGIFVDSRPDYVKRGSNASDIVSIVQEVITKQDVEDESGWELLYHNLICTEKLQKRMPSLLRLNYELWDALVNLMAYPHPWVMQVSSRIILSHVNEIEPSRLINDAPESFVVKIPECIYKIARNSCRQLDAEDANFVEATSTIAIKTITWTFRAMKQHHNICYNVSHGKNEGSEGDVDLPEKSKDPCLWVMTRLSNIAKPKGSRRRASVFKCFAALCTSCDPQHLSRYLELMIDPIDRDIREATNKLGPDDQPDDNLQIALPKDVLRILEDTCGTEQFIKAFAEVNRKAREKRDRRKQDIASEAVHNPAAAAQRKIMKQVREKERKKRTVEDRRSQRGASKKRRHV</sequence>
<evidence type="ECO:0000256" key="2">
    <source>
        <dbReference type="SAM" id="MobiDB-lite"/>
    </source>
</evidence>
<reference evidence="6 7" key="1">
    <citation type="submission" date="2024-10" db="EMBL/GenBank/DDBJ databases">
        <title>Updated reference genomes for cyclostephanoid diatoms.</title>
        <authorList>
            <person name="Roberts W.R."/>
            <person name="Alverson A.J."/>
        </authorList>
    </citation>
    <scope>NUCLEOTIDE SEQUENCE [LARGE SCALE GENOMIC DNA]</scope>
    <source>
        <strain evidence="6 7">AJA228-03</strain>
    </source>
</reference>
<dbReference type="EMBL" id="JALLPB020000057">
    <property type="protein sequence ID" value="KAL3822701.1"/>
    <property type="molecule type" value="Genomic_DNA"/>
</dbReference>
<dbReference type="Pfam" id="PF23099">
    <property type="entry name" value="UTP20_C"/>
    <property type="match status" value="1"/>
</dbReference>
<organism evidence="6 7">
    <name type="scientific">Cyclostephanos tholiformis</name>
    <dbReference type="NCBI Taxonomy" id="382380"/>
    <lineage>
        <taxon>Eukaryota</taxon>
        <taxon>Sar</taxon>
        <taxon>Stramenopiles</taxon>
        <taxon>Ochrophyta</taxon>
        <taxon>Bacillariophyta</taxon>
        <taxon>Coscinodiscophyceae</taxon>
        <taxon>Thalassiosirophycidae</taxon>
        <taxon>Stephanodiscales</taxon>
        <taxon>Stephanodiscaceae</taxon>
        <taxon>Cyclostephanos</taxon>
    </lineage>
</organism>
<evidence type="ECO:0000259" key="3">
    <source>
        <dbReference type="Pfam" id="PF07539"/>
    </source>
</evidence>
<dbReference type="PROSITE" id="PS50077">
    <property type="entry name" value="HEAT_REPEAT"/>
    <property type="match status" value="1"/>
</dbReference>
<dbReference type="InterPro" id="IPR011989">
    <property type="entry name" value="ARM-like"/>
</dbReference>
<proteinExistence type="predicted"/>
<dbReference type="InterPro" id="IPR016024">
    <property type="entry name" value="ARM-type_fold"/>
</dbReference>
<evidence type="ECO:0000259" key="5">
    <source>
        <dbReference type="Pfam" id="PF23099"/>
    </source>
</evidence>
<evidence type="ECO:0000313" key="6">
    <source>
        <dbReference type="EMBL" id="KAL3822701.1"/>
    </source>
</evidence>
<dbReference type="Gene3D" id="1.25.10.10">
    <property type="entry name" value="Leucine-rich Repeat Variant"/>
    <property type="match status" value="2"/>
</dbReference>
<dbReference type="InterPro" id="IPR057525">
    <property type="entry name" value="UTP20_C"/>
</dbReference>
<feature type="region of interest" description="Disordered" evidence="2">
    <location>
        <begin position="49"/>
        <end position="86"/>
    </location>
</feature>
<feature type="domain" description="U3 small nucleolar RNA-associated protein 20 N-terminal" evidence="3">
    <location>
        <begin position="1242"/>
        <end position="1939"/>
    </location>
</feature>
<dbReference type="InterPro" id="IPR021133">
    <property type="entry name" value="HEAT_type_2"/>
</dbReference>
<feature type="region of interest" description="Disordered" evidence="2">
    <location>
        <begin position="2415"/>
        <end position="2447"/>
    </location>
</feature>
<evidence type="ECO:0000256" key="1">
    <source>
        <dbReference type="PROSITE-ProRule" id="PRU00103"/>
    </source>
</evidence>
<dbReference type="InterPro" id="IPR052575">
    <property type="entry name" value="SSU_processome_comp_20"/>
</dbReference>
<feature type="compositionally biased region" description="Acidic residues" evidence="2">
    <location>
        <begin position="2415"/>
        <end position="2428"/>
    </location>
</feature>
<comment type="caution">
    <text evidence="6">The sequence shown here is derived from an EMBL/GenBank/DDBJ whole genome shotgun (WGS) entry which is preliminary data.</text>
</comment>
<feature type="compositionally biased region" description="Basic and acidic residues" evidence="2">
    <location>
        <begin position="3176"/>
        <end position="3192"/>
    </location>
</feature>
<feature type="region of interest" description="Disordered" evidence="2">
    <location>
        <begin position="3147"/>
        <end position="3203"/>
    </location>
</feature>
<evidence type="ECO:0000259" key="4">
    <source>
        <dbReference type="Pfam" id="PF20416"/>
    </source>
</evidence>
<dbReference type="PANTHER" id="PTHR17695">
    <property type="entry name" value="SMALL SUBUNIT PROCESSOME COMPONENT 20 HOMOLOG"/>
    <property type="match status" value="1"/>
</dbReference>
<dbReference type="Proteomes" id="UP001530377">
    <property type="component" value="Unassembled WGS sequence"/>
</dbReference>
<dbReference type="InterPro" id="IPR011430">
    <property type="entry name" value="UTP20_N"/>
</dbReference>
<name>A0ABD3SE66_9STRA</name>
<dbReference type="SUPFAM" id="SSF48371">
    <property type="entry name" value="ARM repeat"/>
    <property type="match status" value="2"/>
</dbReference>
<feature type="domain" description="U3 small nucleolar RNA-associated protein 20" evidence="4">
    <location>
        <begin position="2150"/>
        <end position="2399"/>
    </location>
</feature>
<accession>A0ABD3SE66</accession>
<keyword evidence="7" id="KW-1185">Reference proteome</keyword>
<feature type="domain" description="U3 small nucleolar RNA-associated protein 20 C-terminal" evidence="5">
    <location>
        <begin position="3046"/>
        <end position="3187"/>
    </location>
</feature>
<dbReference type="InterPro" id="IPR046523">
    <property type="entry name" value="UTP20_dom"/>
</dbReference>
<dbReference type="Pfam" id="PF07539">
    <property type="entry name" value="UTP20_N"/>
    <property type="match status" value="1"/>
</dbReference>
<gene>
    <name evidence="6" type="ORF">ACHAXA_000966</name>
</gene>
<dbReference type="Pfam" id="PF20416">
    <property type="entry name" value="UTP20"/>
    <property type="match status" value="1"/>
</dbReference>
<feature type="compositionally biased region" description="Polar residues" evidence="2">
    <location>
        <begin position="2432"/>
        <end position="2447"/>
    </location>
</feature>
<dbReference type="PANTHER" id="PTHR17695:SF11">
    <property type="entry name" value="SMALL SUBUNIT PROCESSOME COMPONENT 20 HOMOLOG"/>
    <property type="match status" value="1"/>
</dbReference>
<feature type="compositionally biased region" description="Basic and acidic residues" evidence="2">
    <location>
        <begin position="3147"/>
        <end position="3157"/>
    </location>
</feature>
<evidence type="ECO:0000313" key="7">
    <source>
        <dbReference type="Proteomes" id="UP001530377"/>
    </source>
</evidence>